<dbReference type="Pfam" id="PF14360">
    <property type="entry name" value="PAP2_C"/>
    <property type="match status" value="1"/>
</dbReference>
<feature type="transmembrane region" description="Helical" evidence="1">
    <location>
        <begin position="64"/>
        <end position="82"/>
    </location>
</feature>
<proteinExistence type="predicted"/>
<feature type="transmembrane region" description="Helical" evidence="1">
    <location>
        <begin position="94"/>
        <end position="113"/>
    </location>
</feature>
<sequence>MTRFIAVKKNINRSLTRRNLEGMVLLVMSFIIMNKAGAYTATVAGNSVPDLLLDYLPLFNVTTIHIYIAILFWVLFAIYLIIHPYYLSFFTKAAAIFILVRSGFICLTHLGVPTNHLTIPKDIARFVIYDCDLFFSGHVGGPFLIALTFWQNVTLRHLGLIAASFFAIIVLLGHIHYSIDVFAAPFITYGVFKFSQWLFPEDYRLLIHELTR</sequence>
<accession>A0A917JU78</accession>
<dbReference type="RefSeq" id="WP_131776204.1">
    <property type="nucleotide sequence ID" value="NZ_BMOB01000003.1"/>
</dbReference>
<evidence type="ECO:0000256" key="1">
    <source>
        <dbReference type="SAM" id="Phobius"/>
    </source>
</evidence>
<keyword evidence="1" id="KW-1133">Transmembrane helix</keyword>
<gene>
    <name evidence="3" type="ORF">GCM10007966_08610</name>
</gene>
<keyword evidence="4" id="KW-1185">Reference proteome</keyword>
<comment type="caution">
    <text evidence="3">The sequence shown here is derived from an EMBL/GenBank/DDBJ whole genome shotgun (WGS) entry which is preliminary data.</text>
</comment>
<dbReference type="OrthoDB" id="792641at2"/>
<feature type="domain" description="Sphingomyelin synthase-like" evidence="2">
    <location>
        <begin position="132"/>
        <end position="194"/>
    </location>
</feature>
<feature type="transmembrane region" description="Helical" evidence="1">
    <location>
        <begin position="133"/>
        <end position="150"/>
    </location>
</feature>
<name>A0A917JU78_9GAMM</name>
<keyword evidence="1" id="KW-0812">Transmembrane</keyword>
<keyword evidence="1" id="KW-0472">Membrane</keyword>
<protein>
    <recommendedName>
        <fullName evidence="2">Sphingomyelin synthase-like domain-containing protein</fullName>
    </recommendedName>
</protein>
<dbReference type="Proteomes" id="UP000630149">
    <property type="component" value="Unassembled WGS sequence"/>
</dbReference>
<evidence type="ECO:0000313" key="3">
    <source>
        <dbReference type="EMBL" id="GGI82337.1"/>
    </source>
</evidence>
<dbReference type="AlphaFoldDB" id="A0A917JU78"/>
<evidence type="ECO:0000313" key="4">
    <source>
        <dbReference type="Proteomes" id="UP000630149"/>
    </source>
</evidence>
<reference evidence="3" key="1">
    <citation type="journal article" date="2014" name="Int. J. Syst. Evol. Microbiol.">
        <title>Complete genome sequence of Corynebacterium casei LMG S-19264T (=DSM 44701T), isolated from a smear-ripened cheese.</title>
        <authorList>
            <consortium name="US DOE Joint Genome Institute (JGI-PGF)"/>
            <person name="Walter F."/>
            <person name="Albersmeier A."/>
            <person name="Kalinowski J."/>
            <person name="Ruckert C."/>
        </authorList>
    </citation>
    <scope>NUCLEOTIDE SEQUENCE</scope>
    <source>
        <strain evidence="3">JCM 13919</strain>
    </source>
</reference>
<dbReference type="InterPro" id="IPR025749">
    <property type="entry name" value="Sphingomyelin_synth-like_dom"/>
</dbReference>
<evidence type="ECO:0000259" key="2">
    <source>
        <dbReference type="Pfam" id="PF14360"/>
    </source>
</evidence>
<organism evidence="3 4">
    <name type="scientific">Legionella impletisoli</name>
    <dbReference type="NCBI Taxonomy" id="343510"/>
    <lineage>
        <taxon>Bacteria</taxon>
        <taxon>Pseudomonadati</taxon>
        <taxon>Pseudomonadota</taxon>
        <taxon>Gammaproteobacteria</taxon>
        <taxon>Legionellales</taxon>
        <taxon>Legionellaceae</taxon>
        <taxon>Legionella</taxon>
    </lineage>
</organism>
<dbReference type="EMBL" id="BMOB01000003">
    <property type="protein sequence ID" value="GGI82337.1"/>
    <property type="molecule type" value="Genomic_DNA"/>
</dbReference>
<reference evidence="3" key="2">
    <citation type="submission" date="2020-09" db="EMBL/GenBank/DDBJ databases">
        <authorList>
            <person name="Sun Q."/>
            <person name="Ohkuma M."/>
        </authorList>
    </citation>
    <scope>NUCLEOTIDE SEQUENCE</scope>
    <source>
        <strain evidence="3">JCM 13919</strain>
    </source>
</reference>
<feature type="transmembrane region" description="Helical" evidence="1">
    <location>
        <begin position="157"/>
        <end position="175"/>
    </location>
</feature>